<feature type="signal peptide" evidence="1">
    <location>
        <begin position="1"/>
        <end position="21"/>
    </location>
</feature>
<dbReference type="KEGG" id="acru:HHL28_12340"/>
<gene>
    <name evidence="2" type="ORF">HHL28_12340</name>
</gene>
<protein>
    <recommendedName>
        <fullName evidence="4">Flagellar protein FliL</fullName>
    </recommendedName>
</protein>
<keyword evidence="1" id="KW-0732">Signal</keyword>
<feature type="chain" id="PRO_5032554999" description="Flagellar protein FliL" evidence="1">
    <location>
        <begin position="22"/>
        <end position="129"/>
    </location>
</feature>
<dbReference type="EMBL" id="CP051775">
    <property type="protein sequence ID" value="QJE73778.1"/>
    <property type="molecule type" value="Genomic_DNA"/>
</dbReference>
<keyword evidence="3" id="KW-1185">Reference proteome</keyword>
<sequence length="129" mass="14038">MPRTLLLLLLAALLLTGPAMAGGKKPTRPPDNVLRMEPFMIPIPSRGPYAMARVQADIVLQDPTQRDLARSQQPRIVGKVIAESWEQPVGEGRITAEDAKALKQRILDAARAALGDVVLDVLLVSLVER</sequence>
<dbReference type="Proteomes" id="UP000501891">
    <property type="component" value="Chromosome"/>
</dbReference>
<reference evidence="2" key="1">
    <citation type="submission" date="2020-04" db="EMBL/GenBank/DDBJ databases">
        <title>A desert anoxygenic phototrophic bacterium fixes CO2 using RubisCO under aerobic conditions.</title>
        <authorList>
            <person name="Tang K."/>
        </authorList>
    </citation>
    <scope>NUCLEOTIDE SEQUENCE [LARGE SCALE GENOMIC DNA]</scope>
    <source>
        <strain evidence="2">MIMtkB3</strain>
    </source>
</reference>
<dbReference type="AlphaFoldDB" id="A0A858R8Q5"/>
<proteinExistence type="predicted"/>
<evidence type="ECO:0000256" key="1">
    <source>
        <dbReference type="SAM" id="SignalP"/>
    </source>
</evidence>
<name>A0A858R8Q5_9PROT</name>
<accession>A0A858R8Q5</accession>
<organism evidence="2 3">
    <name type="scientific">Aerophototrophica crusticola</name>
    <dbReference type="NCBI Taxonomy" id="1709002"/>
    <lineage>
        <taxon>Bacteria</taxon>
        <taxon>Pseudomonadati</taxon>
        <taxon>Pseudomonadota</taxon>
        <taxon>Alphaproteobacteria</taxon>
        <taxon>Rhodospirillales</taxon>
        <taxon>Rhodospirillaceae</taxon>
        <taxon>Aerophototrophica</taxon>
    </lineage>
</organism>
<evidence type="ECO:0000313" key="3">
    <source>
        <dbReference type="Proteomes" id="UP000501891"/>
    </source>
</evidence>
<evidence type="ECO:0008006" key="4">
    <source>
        <dbReference type="Google" id="ProtNLM"/>
    </source>
</evidence>
<evidence type="ECO:0000313" key="2">
    <source>
        <dbReference type="EMBL" id="QJE73778.1"/>
    </source>
</evidence>